<gene>
    <name evidence="1" type="ORF">LC_TR15375_c0_g1_i1_g.52242</name>
</gene>
<accession>A0A1J3FZQ4</accession>
<name>A0A1J3FZQ4_NOCCA</name>
<evidence type="ECO:0000313" key="1">
    <source>
        <dbReference type="EMBL" id="JAU49521.1"/>
    </source>
</evidence>
<reference evidence="1" key="1">
    <citation type="submission" date="2016-07" db="EMBL/GenBank/DDBJ databases">
        <title>De novo transcriptome assembly of four accessions of the metal hyperaccumulator plant Noccaea caerulescens.</title>
        <authorList>
            <person name="Blande D."/>
            <person name="Halimaa P."/>
            <person name="Tervahauta A.I."/>
            <person name="Aarts M.G."/>
            <person name="Karenlampi S.O."/>
        </authorList>
    </citation>
    <scope>NUCLEOTIDE SEQUENCE</scope>
</reference>
<protein>
    <submittedName>
        <fullName evidence="1">Uncharacterized protein</fullName>
    </submittedName>
</protein>
<proteinExistence type="predicted"/>
<organism evidence="1">
    <name type="scientific">Noccaea caerulescens</name>
    <name type="common">Alpine penny-cress</name>
    <name type="synonym">Thlaspi caerulescens</name>
    <dbReference type="NCBI Taxonomy" id="107243"/>
    <lineage>
        <taxon>Eukaryota</taxon>
        <taxon>Viridiplantae</taxon>
        <taxon>Streptophyta</taxon>
        <taxon>Embryophyta</taxon>
        <taxon>Tracheophyta</taxon>
        <taxon>Spermatophyta</taxon>
        <taxon>Magnoliopsida</taxon>
        <taxon>eudicotyledons</taxon>
        <taxon>Gunneridae</taxon>
        <taxon>Pentapetalae</taxon>
        <taxon>rosids</taxon>
        <taxon>malvids</taxon>
        <taxon>Brassicales</taxon>
        <taxon>Brassicaceae</taxon>
        <taxon>Coluteocarpeae</taxon>
        <taxon>Noccaea</taxon>
    </lineage>
</organism>
<dbReference type="AlphaFoldDB" id="A0A1J3FZQ4"/>
<sequence length="152" mass="17657">MCSKLLHLGYQMEKKCKFISQTREIEAAFASLRVSERNLTSSSLIYGLCARFCVLVSPGIKSFSHGLSFRRIFPRPFLCFYHSNPVVETSLDHEEFHSAADDSRSNRDLQIPIQKSRLLHHSSQDSRIQITIQRNHKRCNNFLRKGFGFFFL</sequence>
<dbReference type="EMBL" id="GEVK01003311">
    <property type="protein sequence ID" value="JAU49521.1"/>
    <property type="molecule type" value="Transcribed_RNA"/>
</dbReference>